<dbReference type="PROSITE" id="PS01314">
    <property type="entry name" value="UPF0047"/>
    <property type="match status" value="1"/>
</dbReference>
<dbReference type="PANTHER" id="PTHR30615">
    <property type="entry name" value="UNCHARACTERIZED PROTEIN YJBQ-RELATED"/>
    <property type="match status" value="1"/>
</dbReference>
<dbReference type="PANTHER" id="PTHR30615:SF8">
    <property type="entry name" value="UPF0047 PROTEIN C4A8.02C"/>
    <property type="match status" value="1"/>
</dbReference>
<dbReference type="OrthoDB" id="9801725at2"/>
<dbReference type="InterPro" id="IPR035917">
    <property type="entry name" value="YjbQ-like_sf"/>
</dbReference>
<dbReference type="NCBIfam" id="TIGR00149">
    <property type="entry name" value="TIGR00149_YjbQ"/>
    <property type="match status" value="1"/>
</dbReference>
<sequence>MTLFRLIVATQGAACHDITDEIERFLVLNGATDGVVTVFVRHTSCSLLIQENADPDVRRDLLDWLDRIAPSADHASMAWITHRSEGPDDMPAHLKAAVLPTSLQVPVEKGRMVLGTWQGIYLVEHRRAPHRREVLVKFQAD</sequence>
<organism evidence="2 3">
    <name type="scientific">Paracoccus aestuariivivens</name>
    <dbReference type="NCBI Taxonomy" id="1820333"/>
    <lineage>
        <taxon>Bacteria</taxon>
        <taxon>Pseudomonadati</taxon>
        <taxon>Pseudomonadota</taxon>
        <taxon>Alphaproteobacteria</taxon>
        <taxon>Rhodobacterales</taxon>
        <taxon>Paracoccaceae</taxon>
        <taxon>Paracoccus</taxon>
    </lineage>
</organism>
<dbReference type="AlphaFoldDB" id="A0A6L6J8L3"/>
<evidence type="ECO:0000256" key="1">
    <source>
        <dbReference type="ARBA" id="ARBA00005534"/>
    </source>
</evidence>
<dbReference type="Proteomes" id="UP000478183">
    <property type="component" value="Unassembled WGS sequence"/>
</dbReference>
<reference evidence="2 3" key="1">
    <citation type="submission" date="2019-11" db="EMBL/GenBank/DDBJ databases">
        <authorList>
            <person name="Dong K."/>
        </authorList>
    </citation>
    <scope>NUCLEOTIDE SEQUENCE [LARGE SCALE GENOMIC DNA]</scope>
    <source>
        <strain evidence="2 3">NBRC 111993</strain>
    </source>
</reference>
<dbReference type="EMBL" id="WMIE01000002">
    <property type="protein sequence ID" value="MTH77505.1"/>
    <property type="molecule type" value="Genomic_DNA"/>
</dbReference>
<dbReference type="RefSeq" id="WP_155094852.1">
    <property type="nucleotide sequence ID" value="NZ_WMIE01000002.1"/>
</dbReference>
<protein>
    <submittedName>
        <fullName evidence="2">YjbQ family protein</fullName>
    </submittedName>
</protein>
<keyword evidence="3" id="KW-1185">Reference proteome</keyword>
<dbReference type="SUPFAM" id="SSF111038">
    <property type="entry name" value="YjbQ-like"/>
    <property type="match status" value="1"/>
</dbReference>
<dbReference type="Gene3D" id="2.60.120.460">
    <property type="entry name" value="YjbQ-like"/>
    <property type="match status" value="1"/>
</dbReference>
<evidence type="ECO:0000313" key="3">
    <source>
        <dbReference type="Proteomes" id="UP000478183"/>
    </source>
</evidence>
<comment type="similarity">
    <text evidence="1">Belongs to the UPF0047 family.</text>
</comment>
<dbReference type="PIRSF" id="PIRSF004681">
    <property type="entry name" value="UCP004681"/>
    <property type="match status" value="1"/>
</dbReference>
<evidence type="ECO:0000313" key="2">
    <source>
        <dbReference type="EMBL" id="MTH77505.1"/>
    </source>
</evidence>
<name>A0A6L6J8L3_9RHOB</name>
<comment type="caution">
    <text evidence="2">The sequence shown here is derived from an EMBL/GenBank/DDBJ whole genome shotgun (WGS) entry which is preliminary data.</text>
</comment>
<proteinExistence type="inferred from homology"/>
<dbReference type="InterPro" id="IPR001602">
    <property type="entry name" value="UPF0047_YjbQ-like"/>
</dbReference>
<dbReference type="Pfam" id="PF01894">
    <property type="entry name" value="YjbQ"/>
    <property type="match status" value="1"/>
</dbReference>
<accession>A0A6L6J8L3</accession>
<gene>
    <name evidence="2" type="ORF">GL286_07185</name>
</gene>